<gene>
    <name evidence="1" type="ORF">XM38_035500</name>
</gene>
<evidence type="ECO:0000313" key="1">
    <source>
        <dbReference type="EMBL" id="ASC72592.1"/>
    </source>
</evidence>
<dbReference type="EMBL" id="CP021983">
    <property type="protein sequence ID" value="ASC72592.1"/>
    <property type="molecule type" value="Genomic_DNA"/>
</dbReference>
<dbReference type="AlphaFoldDB" id="A0A1Z3HQR0"/>
<name>A0A1Z3HQR0_9CYAN</name>
<reference evidence="1 2" key="1">
    <citation type="journal article" date="2016" name="Biochim. Biophys. Acta">
        <title>Characterization of red-shifted phycobilisomes isolated from the chlorophyll f-containing cyanobacterium Halomicronema hongdechloris.</title>
        <authorList>
            <person name="Li Y."/>
            <person name="Lin Y."/>
            <person name="Garvey C.J."/>
            <person name="Birch D."/>
            <person name="Corkery R.W."/>
            <person name="Loughlin P.C."/>
            <person name="Scheer H."/>
            <person name="Willows R.D."/>
            <person name="Chen M."/>
        </authorList>
    </citation>
    <scope>NUCLEOTIDE SEQUENCE [LARGE SCALE GENOMIC DNA]</scope>
    <source>
        <strain evidence="1 2">C2206</strain>
    </source>
</reference>
<keyword evidence="2" id="KW-1185">Reference proteome</keyword>
<protein>
    <submittedName>
        <fullName evidence="1">Uncharacterized protein</fullName>
    </submittedName>
</protein>
<dbReference type="Proteomes" id="UP000191901">
    <property type="component" value="Chromosome"/>
</dbReference>
<sequence length="38" mass="4277">MIEIRQAQTYMEWVKASQNYGLTMAQSIGCISSNVARP</sequence>
<accession>A0A1Z3HQR0</accession>
<organism evidence="1 2">
    <name type="scientific">Halomicronema hongdechloris C2206</name>
    <dbReference type="NCBI Taxonomy" id="1641165"/>
    <lineage>
        <taxon>Bacteria</taxon>
        <taxon>Bacillati</taxon>
        <taxon>Cyanobacteriota</taxon>
        <taxon>Cyanophyceae</taxon>
        <taxon>Nodosilineales</taxon>
        <taxon>Nodosilineaceae</taxon>
        <taxon>Halomicronema</taxon>
    </lineage>
</organism>
<dbReference type="KEGG" id="hhg:XM38_035500"/>
<proteinExistence type="predicted"/>
<evidence type="ECO:0000313" key="2">
    <source>
        <dbReference type="Proteomes" id="UP000191901"/>
    </source>
</evidence>